<name>A0A4Z2E5E1_9TELE</name>
<sequence>MSSLSSSEPRLEMGSCSTERASRETTSPWSSAGRRCSSAST</sequence>
<evidence type="ECO:0000313" key="2">
    <source>
        <dbReference type="EMBL" id="TNN23937.1"/>
    </source>
</evidence>
<feature type="compositionally biased region" description="Polar residues" evidence="1">
    <location>
        <begin position="15"/>
        <end position="30"/>
    </location>
</feature>
<comment type="caution">
    <text evidence="2">The sequence shown here is derived from an EMBL/GenBank/DDBJ whole genome shotgun (WGS) entry which is preliminary data.</text>
</comment>
<evidence type="ECO:0000256" key="1">
    <source>
        <dbReference type="SAM" id="MobiDB-lite"/>
    </source>
</evidence>
<dbReference type="Proteomes" id="UP000314294">
    <property type="component" value="Unassembled WGS sequence"/>
</dbReference>
<dbReference type="EMBL" id="SRLO01016887">
    <property type="protein sequence ID" value="TNN23937.1"/>
    <property type="molecule type" value="Genomic_DNA"/>
</dbReference>
<accession>A0A4Z2E5E1</accession>
<reference evidence="2 3" key="1">
    <citation type="submission" date="2019-03" db="EMBL/GenBank/DDBJ databases">
        <title>First draft genome of Liparis tanakae, snailfish: a comprehensive survey of snailfish specific genes.</title>
        <authorList>
            <person name="Kim W."/>
            <person name="Song I."/>
            <person name="Jeong J.-H."/>
            <person name="Kim D."/>
            <person name="Kim S."/>
            <person name="Ryu S."/>
            <person name="Song J.Y."/>
            <person name="Lee S.K."/>
        </authorList>
    </citation>
    <scope>NUCLEOTIDE SEQUENCE [LARGE SCALE GENOMIC DNA]</scope>
    <source>
        <tissue evidence="2">Muscle</tissue>
    </source>
</reference>
<dbReference type="AlphaFoldDB" id="A0A4Z2E5E1"/>
<proteinExistence type="predicted"/>
<organism evidence="2 3">
    <name type="scientific">Liparis tanakae</name>
    <name type="common">Tanaka's snailfish</name>
    <dbReference type="NCBI Taxonomy" id="230148"/>
    <lineage>
        <taxon>Eukaryota</taxon>
        <taxon>Metazoa</taxon>
        <taxon>Chordata</taxon>
        <taxon>Craniata</taxon>
        <taxon>Vertebrata</taxon>
        <taxon>Euteleostomi</taxon>
        <taxon>Actinopterygii</taxon>
        <taxon>Neopterygii</taxon>
        <taxon>Teleostei</taxon>
        <taxon>Neoteleostei</taxon>
        <taxon>Acanthomorphata</taxon>
        <taxon>Eupercaria</taxon>
        <taxon>Perciformes</taxon>
        <taxon>Cottioidei</taxon>
        <taxon>Cottales</taxon>
        <taxon>Liparidae</taxon>
        <taxon>Liparis</taxon>
    </lineage>
</organism>
<gene>
    <name evidence="2" type="ORF">EYF80_065940</name>
</gene>
<feature type="region of interest" description="Disordered" evidence="1">
    <location>
        <begin position="1"/>
        <end position="41"/>
    </location>
</feature>
<protein>
    <submittedName>
        <fullName evidence="2">Uncharacterized protein</fullName>
    </submittedName>
</protein>
<keyword evidence="3" id="KW-1185">Reference proteome</keyword>
<evidence type="ECO:0000313" key="3">
    <source>
        <dbReference type="Proteomes" id="UP000314294"/>
    </source>
</evidence>